<keyword evidence="6 9" id="KW-0694">RNA-binding</keyword>
<keyword evidence="3 9" id="KW-0808">Transferase</keyword>
<comment type="caution">
    <text evidence="10">The sequence shown here is derived from an EMBL/GenBank/DDBJ whole genome shotgun (WGS) entry which is preliminary data.</text>
</comment>
<keyword evidence="2 9" id="KW-0489">Methyltransferase</keyword>
<dbReference type="EC" id="2.1.1.216" evidence="7"/>
<evidence type="ECO:0000256" key="5">
    <source>
        <dbReference type="ARBA" id="ARBA00022694"/>
    </source>
</evidence>
<dbReference type="SUPFAM" id="SSF53335">
    <property type="entry name" value="S-adenosyl-L-methionine-dependent methyltransferases"/>
    <property type="match status" value="1"/>
</dbReference>
<name>A0ABR4QL14_9CEST</name>
<evidence type="ECO:0000256" key="7">
    <source>
        <dbReference type="ARBA" id="ARBA00039099"/>
    </source>
</evidence>
<evidence type="ECO:0000256" key="4">
    <source>
        <dbReference type="ARBA" id="ARBA00022691"/>
    </source>
</evidence>
<sequence>MEGRLMTMTVKEEFNRDLTITVVNHYAKSHLQEFINKGIKKAGENGPPKPATYPGLSILEALSASGLRSVRFAKEVSLLSRVVANDLDPKAVKIIAENAKLNNVESVVMPSCADAIRLMHDSVKNKFHVVDIDPYGTASPFLDAAVQCLFDGGLLCVTCTDMAVLCGSAAGTAYGKYGGVAIRMAAQHEQGLRLLLHAIQQAASRHDKVIEPLLSLSIDFYARIFVRVRTSPSGVKRIASRLAIIYSCTGCQSFYLQRLGGVVADRGLFTPAHGPPVEGARCPQCDGTLVLGGPLWADELHNRDFLNGLLNSLKRLETSPSSLMNHHLKLRPECPFRSRYARRPT</sequence>
<dbReference type="InterPro" id="IPR002905">
    <property type="entry name" value="Trm1"/>
</dbReference>
<dbReference type="Gene3D" id="3.40.50.150">
    <property type="entry name" value="Vaccinia Virus protein VP39"/>
    <property type="match status" value="1"/>
</dbReference>
<comment type="catalytic activity">
    <reaction evidence="8">
        <text>guanosine(26) in tRNA + 2 S-adenosyl-L-methionine = N(2)-dimethylguanosine(26) in tRNA + 2 S-adenosyl-L-homocysteine + 2 H(+)</text>
        <dbReference type="Rhea" id="RHEA:43140"/>
        <dbReference type="Rhea" id="RHEA-COMP:10359"/>
        <dbReference type="Rhea" id="RHEA-COMP:10360"/>
        <dbReference type="ChEBI" id="CHEBI:15378"/>
        <dbReference type="ChEBI" id="CHEBI:57856"/>
        <dbReference type="ChEBI" id="CHEBI:59789"/>
        <dbReference type="ChEBI" id="CHEBI:74269"/>
        <dbReference type="ChEBI" id="CHEBI:74513"/>
        <dbReference type="EC" id="2.1.1.216"/>
    </reaction>
</comment>
<evidence type="ECO:0000313" key="10">
    <source>
        <dbReference type="EMBL" id="KAL5110476.1"/>
    </source>
</evidence>
<evidence type="ECO:0000256" key="2">
    <source>
        <dbReference type="ARBA" id="ARBA00022603"/>
    </source>
</evidence>
<dbReference type="PANTHER" id="PTHR10631:SF3">
    <property type="entry name" value="TRNA (GUANINE(26)-N(2))-DIMETHYLTRANSFERASE"/>
    <property type="match status" value="1"/>
</dbReference>
<evidence type="ECO:0000256" key="8">
    <source>
        <dbReference type="ARBA" id="ARBA00051897"/>
    </source>
</evidence>
<proteinExistence type="inferred from homology"/>
<dbReference type="PROSITE" id="PS51626">
    <property type="entry name" value="SAM_MT_TRM1"/>
    <property type="match status" value="1"/>
</dbReference>
<dbReference type="InterPro" id="IPR029063">
    <property type="entry name" value="SAM-dependent_MTases_sf"/>
</dbReference>
<accession>A0ABR4QL14</accession>
<organism evidence="10 11">
    <name type="scientific">Taenia crassiceps</name>
    <dbReference type="NCBI Taxonomy" id="6207"/>
    <lineage>
        <taxon>Eukaryota</taxon>
        <taxon>Metazoa</taxon>
        <taxon>Spiralia</taxon>
        <taxon>Lophotrochozoa</taxon>
        <taxon>Platyhelminthes</taxon>
        <taxon>Cestoda</taxon>
        <taxon>Eucestoda</taxon>
        <taxon>Cyclophyllidea</taxon>
        <taxon>Taeniidae</taxon>
        <taxon>Taenia</taxon>
    </lineage>
</organism>
<dbReference type="CDD" id="cd02440">
    <property type="entry name" value="AdoMet_MTases"/>
    <property type="match status" value="1"/>
</dbReference>
<keyword evidence="5 9" id="KW-0819">tRNA processing</keyword>
<evidence type="ECO:0000256" key="9">
    <source>
        <dbReference type="PROSITE-ProRule" id="PRU00958"/>
    </source>
</evidence>
<dbReference type="Pfam" id="PF02005">
    <property type="entry name" value="TRM"/>
    <property type="match status" value="1"/>
</dbReference>
<keyword evidence="11" id="KW-1185">Reference proteome</keyword>
<protein>
    <recommendedName>
        <fullName evidence="7">tRNA (guanine(26)-N(2))-dimethyltransferase</fullName>
        <ecNumber evidence="7">2.1.1.216</ecNumber>
    </recommendedName>
</protein>
<evidence type="ECO:0000313" key="11">
    <source>
        <dbReference type="Proteomes" id="UP001651158"/>
    </source>
</evidence>
<reference evidence="10 11" key="1">
    <citation type="journal article" date="2022" name="Front. Cell. Infect. Microbiol.">
        <title>The Genomes of Two Strains of Taenia crassiceps the Animal Model for the Study of Human Cysticercosis.</title>
        <authorList>
            <person name="Bobes R.J."/>
            <person name="Estrada K."/>
            <person name="Rios-Valencia D.G."/>
            <person name="Calderon-Gallegos A."/>
            <person name="de la Torre P."/>
            <person name="Carrero J.C."/>
            <person name="Sanchez-Flores A."/>
            <person name="Laclette J.P."/>
        </authorList>
    </citation>
    <scope>NUCLEOTIDE SEQUENCE [LARGE SCALE GENOMIC DNA]</scope>
    <source>
        <strain evidence="10">WFUcys</strain>
    </source>
</reference>
<evidence type="ECO:0000256" key="1">
    <source>
        <dbReference type="ARBA" id="ARBA00022555"/>
    </source>
</evidence>
<keyword evidence="4 9" id="KW-0949">S-adenosyl-L-methionine</keyword>
<keyword evidence="1 9" id="KW-0820">tRNA-binding</keyword>
<gene>
    <name evidence="10" type="ORF">TcWFU_005979</name>
</gene>
<dbReference type="EMBL" id="JAKROA010000002">
    <property type="protein sequence ID" value="KAL5110476.1"/>
    <property type="molecule type" value="Genomic_DNA"/>
</dbReference>
<dbReference type="Proteomes" id="UP001651158">
    <property type="component" value="Unassembled WGS sequence"/>
</dbReference>
<dbReference type="PANTHER" id="PTHR10631">
    <property type="entry name" value="N 2 ,N 2 -DIMETHYLGUANOSINE TRNA METHYLTRANSFERASE"/>
    <property type="match status" value="1"/>
</dbReference>
<comment type="similarity">
    <text evidence="9">Belongs to the class I-like SAM-binding methyltransferase superfamily. Trm1 family.</text>
</comment>
<evidence type="ECO:0000256" key="3">
    <source>
        <dbReference type="ARBA" id="ARBA00022679"/>
    </source>
</evidence>
<evidence type="ECO:0000256" key="6">
    <source>
        <dbReference type="ARBA" id="ARBA00022884"/>
    </source>
</evidence>